<dbReference type="PANTHER" id="PTHR37299">
    <property type="entry name" value="TRANSCRIPTIONAL REGULATOR-RELATED"/>
    <property type="match status" value="1"/>
</dbReference>
<evidence type="ECO:0000256" key="2">
    <source>
        <dbReference type="ARBA" id="ARBA00024867"/>
    </source>
</evidence>
<accession>A0ABY5VJ96</accession>
<name>A0ABY5VJ96_9FIRM</name>
<dbReference type="Pfam" id="PF00072">
    <property type="entry name" value="Response_reg"/>
    <property type="match status" value="1"/>
</dbReference>
<evidence type="ECO:0000256" key="3">
    <source>
        <dbReference type="PROSITE-ProRule" id="PRU00169"/>
    </source>
</evidence>
<reference evidence="6" key="1">
    <citation type="journal article" date="2022" name="Cell">
        <title>Design, construction, and in vivo augmentation of a complex gut microbiome.</title>
        <authorList>
            <person name="Cheng A.G."/>
            <person name="Ho P.Y."/>
            <person name="Aranda-Diaz A."/>
            <person name="Jain S."/>
            <person name="Yu F.B."/>
            <person name="Meng X."/>
            <person name="Wang M."/>
            <person name="Iakiviak M."/>
            <person name="Nagashima K."/>
            <person name="Zhao A."/>
            <person name="Murugkar P."/>
            <person name="Patil A."/>
            <person name="Atabakhsh K."/>
            <person name="Weakley A."/>
            <person name="Yan J."/>
            <person name="Brumbaugh A.R."/>
            <person name="Higginbottom S."/>
            <person name="Dimas A."/>
            <person name="Shiver A.L."/>
            <person name="Deutschbauer A."/>
            <person name="Neff N."/>
            <person name="Sonnenburg J.L."/>
            <person name="Huang K.C."/>
            <person name="Fischbach M.A."/>
        </authorList>
    </citation>
    <scope>NUCLEOTIDE SEQUENCE</scope>
    <source>
        <strain evidence="6">DSM 19829</strain>
    </source>
</reference>
<dbReference type="SMART" id="SM00850">
    <property type="entry name" value="LytTR"/>
    <property type="match status" value="1"/>
</dbReference>
<dbReference type="InterPro" id="IPR046947">
    <property type="entry name" value="LytR-like"/>
</dbReference>
<dbReference type="GO" id="GO:0003677">
    <property type="term" value="F:DNA binding"/>
    <property type="evidence" value="ECO:0007669"/>
    <property type="project" value="UniProtKB-KW"/>
</dbReference>
<evidence type="ECO:0000313" key="7">
    <source>
        <dbReference type="Proteomes" id="UP001060164"/>
    </source>
</evidence>
<dbReference type="InterPro" id="IPR001789">
    <property type="entry name" value="Sig_transdc_resp-reg_receiver"/>
</dbReference>
<feature type="modified residue" description="4-aspartylphosphate" evidence="3">
    <location>
        <position position="66"/>
    </location>
</feature>
<dbReference type="InterPro" id="IPR011006">
    <property type="entry name" value="CheY-like_superfamily"/>
</dbReference>
<keyword evidence="7" id="KW-1185">Reference proteome</keyword>
<dbReference type="PROSITE" id="PS50930">
    <property type="entry name" value="HTH_LYTTR"/>
    <property type="match status" value="1"/>
</dbReference>
<keyword evidence="3" id="KW-0597">Phosphoprotein</keyword>
<dbReference type="Gene3D" id="2.40.50.1020">
    <property type="entry name" value="LytTr DNA-binding domain"/>
    <property type="match status" value="1"/>
</dbReference>
<dbReference type="SUPFAM" id="SSF52172">
    <property type="entry name" value="CheY-like"/>
    <property type="match status" value="1"/>
</dbReference>
<evidence type="ECO:0000313" key="6">
    <source>
        <dbReference type="EMBL" id="UWP60659.1"/>
    </source>
</evidence>
<dbReference type="InterPro" id="IPR007492">
    <property type="entry name" value="LytTR_DNA-bd_dom"/>
</dbReference>
<feature type="domain" description="Response regulatory" evidence="4">
    <location>
        <begin position="11"/>
        <end position="129"/>
    </location>
</feature>
<dbReference type="Gene3D" id="3.40.50.2300">
    <property type="match status" value="1"/>
</dbReference>
<keyword evidence="6" id="KW-0238">DNA-binding</keyword>
<dbReference type="PROSITE" id="PS50110">
    <property type="entry name" value="RESPONSE_REGULATORY"/>
    <property type="match status" value="1"/>
</dbReference>
<evidence type="ECO:0000259" key="4">
    <source>
        <dbReference type="PROSITE" id="PS50110"/>
    </source>
</evidence>
<sequence>MTEERGEDVIQIAVCDDEKGQRSVLREILTLHLQLKAEAHEFYEFASGEELCTACLRNSFDLIFLDIEMSGMNGMETARQLRQLGVQSVLVFVTAYPDFVFQGYEVHAFHYILKPYKEKKIREVADAALREIAGREAEYYLIPTGSGSYRQNLREVCYFYSDRRRITAVTKSDKKTFYGKLDELQKELPDYFQRIHQRYLVNMNQVMETKDNSALVGTEILPVSRAHRQEFLIAFAKRMLK</sequence>
<proteinExistence type="predicted"/>
<evidence type="ECO:0000256" key="1">
    <source>
        <dbReference type="ARBA" id="ARBA00018672"/>
    </source>
</evidence>
<dbReference type="Pfam" id="PF04397">
    <property type="entry name" value="LytTR"/>
    <property type="match status" value="1"/>
</dbReference>
<comment type="function">
    <text evidence="2">May play the central regulatory role in sporulation. It may be an element of the effector pathway responsible for the activation of sporulation genes in response to nutritional stress. Spo0A may act in concert with spo0H (a sigma factor) to control the expression of some genes that are critical to the sporulation process.</text>
</comment>
<organism evidence="6 7">
    <name type="scientific">Ruminococcus gauvreauii</name>
    <dbReference type="NCBI Taxonomy" id="438033"/>
    <lineage>
        <taxon>Bacteria</taxon>
        <taxon>Bacillati</taxon>
        <taxon>Bacillota</taxon>
        <taxon>Clostridia</taxon>
        <taxon>Eubacteriales</taxon>
        <taxon>Oscillospiraceae</taxon>
        <taxon>Ruminococcus</taxon>
    </lineage>
</organism>
<protein>
    <recommendedName>
        <fullName evidence="1">Stage 0 sporulation protein A homolog</fullName>
    </recommendedName>
</protein>
<dbReference type="RefSeq" id="WP_242830316.1">
    <property type="nucleotide sequence ID" value="NZ_CABLBR010000002.1"/>
</dbReference>
<dbReference type="Proteomes" id="UP001060164">
    <property type="component" value="Chromosome"/>
</dbReference>
<feature type="domain" description="HTH LytTR-type" evidence="5">
    <location>
        <begin position="142"/>
        <end position="237"/>
    </location>
</feature>
<dbReference type="PANTHER" id="PTHR37299:SF1">
    <property type="entry name" value="STAGE 0 SPORULATION PROTEIN A HOMOLOG"/>
    <property type="match status" value="1"/>
</dbReference>
<evidence type="ECO:0000259" key="5">
    <source>
        <dbReference type="PROSITE" id="PS50930"/>
    </source>
</evidence>
<gene>
    <name evidence="6" type="ORF">NQ502_06400</name>
</gene>
<dbReference type="SMART" id="SM00448">
    <property type="entry name" value="REC"/>
    <property type="match status" value="1"/>
</dbReference>
<dbReference type="EMBL" id="CP102290">
    <property type="protein sequence ID" value="UWP60659.1"/>
    <property type="molecule type" value="Genomic_DNA"/>
</dbReference>